<reference evidence="1 4" key="2">
    <citation type="submission" date="2019-12" db="EMBL/GenBank/DDBJ databases">
        <title>Draft genome sequence of Labilibaculum sp. strain 44 isolated from deep waters of Black Sea.</title>
        <authorList>
            <person name="Yadav S."/>
            <person name="Villanueva L."/>
        </authorList>
    </citation>
    <scope>NUCLEOTIDE SEQUENCE [LARGE SCALE GENOMIC DNA]</scope>
    <source>
        <strain evidence="1 4">44</strain>
    </source>
</reference>
<name>A0A425YAX9_9BACT</name>
<dbReference type="RefSeq" id="WP_124992954.1">
    <property type="nucleotide sequence ID" value="NZ_JAVCNR010000004.1"/>
</dbReference>
<keyword evidence="3" id="KW-1185">Reference proteome</keyword>
<evidence type="ECO:0000313" key="2">
    <source>
        <dbReference type="EMBL" id="MVB08245.1"/>
    </source>
</evidence>
<dbReference type="AlphaFoldDB" id="A0A425YAX9"/>
<evidence type="ECO:0000313" key="1">
    <source>
        <dbReference type="EMBL" id="MUP39040.1"/>
    </source>
</evidence>
<evidence type="ECO:0000313" key="4">
    <source>
        <dbReference type="Proteomes" id="UP000462449"/>
    </source>
</evidence>
<sequence length="81" mass="9447">MNNLSVLNKQSTRQEVLDELVKLFTPYARNLLGSGADFSYMNMYADNFRDQLLNQTSLSEYDIYTILNEACDLSWRNQVNQ</sequence>
<dbReference type="OrthoDB" id="1122042at2"/>
<dbReference type="Proteomes" id="UP000462449">
    <property type="component" value="Unassembled WGS sequence"/>
</dbReference>
<proteinExistence type="predicted"/>
<gene>
    <name evidence="2" type="ORF">DWB62_014565</name>
    <name evidence="1" type="ORF">GNY23_14565</name>
</gene>
<organism evidence="1 4">
    <name type="scientific">Labilibaculum euxinus</name>
    <dbReference type="NCBI Taxonomy" id="2686357"/>
    <lineage>
        <taxon>Bacteria</taxon>
        <taxon>Pseudomonadati</taxon>
        <taxon>Bacteroidota</taxon>
        <taxon>Bacteroidia</taxon>
        <taxon>Marinilabiliales</taxon>
        <taxon>Marinifilaceae</taxon>
        <taxon>Labilibaculum</taxon>
    </lineage>
</organism>
<dbReference type="Proteomes" id="UP000285951">
    <property type="component" value="Unassembled WGS sequence"/>
</dbReference>
<reference evidence="2 3" key="1">
    <citation type="submission" date="2019-11" db="EMBL/GenBank/DDBJ databases">
        <title>Draft genome sequence of Labilibaculum sp. strain SYP isolated from Black Sea.</title>
        <authorList>
            <person name="Yadav S."/>
            <person name="Villanueva L."/>
        </authorList>
    </citation>
    <scope>NUCLEOTIDE SEQUENCE [LARGE SCALE GENOMIC DNA]</scope>
    <source>
        <strain evidence="2 3">44</strain>
    </source>
</reference>
<accession>A0A425YAX9</accession>
<evidence type="ECO:0000313" key="3">
    <source>
        <dbReference type="Proteomes" id="UP000285951"/>
    </source>
</evidence>
<dbReference type="EMBL" id="WOTW01000038">
    <property type="protein sequence ID" value="MUP39040.1"/>
    <property type="molecule type" value="Genomic_DNA"/>
</dbReference>
<protein>
    <submittedName>
        <fullName evidence="1">Uncharacterized protein</fullName>
    </submittedName>
</protein>
<dbReference type="EMBL" id="QTZN02000038">
    <property type="protein sequence ID" value="MVB08245.1"/>
    <property type="molecule type" value="Genomic_DNA"/>
</dbReference>
<comment type="caution">
    <text evidence="1">The sequence shown here is derived from an EMBL/GenBank/DDBJ whole genome shotgun (WGS) entry which is preliminary data.</text>
</comment>